<dbReference type="PANTHER" id="PTHR38436">
    <property type="entry name" value="POLYKETIDE CYCLASE SNOAL-LIKE DOMAIN"/>
    <property type="match status" value="1"/>
</dbReference>
<organism evidence="2 3">
    <name type="scientific">Capronia epimyces CBS 606.96</name>
    <dbReference type="NCBI Taxonomy" id="1182542"/>
    <lineage>
        <taxon>Eukaryota</taxon>
        <taxon>Fungi</taxon>
        <taxon>Dikarya</taxon>
        <taxon>Ascomycota</taxon>
        <taxon>Pezizomycotina</taxon>
        <taxon>Eurotiomycetes</taxon>
        <taxon>Chaetothyriomycetidae</taxon>
        <taxon>Chaetothyriales</taxon>
        <taxon>Herpotrichiellaceae</taxon>
        <taxon>Capronia</taxon>
    </lineage>
</organism>
<dbReference type="STRING" id="1182542.W9Z5Z6"/>
<dbReference type="eggNOG" id="ENOG502QWD6">
    <property type="taxonomic scope" value="Eukaryota"/>
</dbReference>
<dbReference type="OrthoDB" id="5440at2759"/>
<reference evidence="2 3" key="1">
    <citation type="submission" date="2013-03" db="EMBL/GenBank/DDBJ databases">
        <title>The Genome Sequence of Capronia epimyces CBS 606.96.</title>
        <authorList>
            <consortium name="The Broad Institute Genomics Platform"/>
            <person name="Cuomo C."/>
            <person name="de Hoog S."/>
            <person name="Gorbushina A."/>
            <person name="Walker B."/>
            <person name="Young S.K."/>
            <person name="Zeng Q."/>
            <person name="Gargeya S."/>
            <person name="Fitzgerald M."/>
            <person name="Haas B."/>
            <person name="Abouelleil A."/>
            <person name="Allen A.W."/>
            <person name="Alvarado L."/>
            <person name="Arachchi H.M."/>
            <person name="Berlin A.M."/>
            <person name="Chapman S.B."/>
            <person name="Gainer-Dewar J."/>
            <person name="Goldberg J."/>
            <person name="Griggs A."/>
            <person name="Gujja S."/>
            <person name="Hansen M."/>
            <person name="Howarth C."/>
            <person name="Imamovic A."/>
            <person name="Ireland A."/>
            <person name="Larimer J."/>
            <person name="McCowan C."/>
            <person name="Murphy C."/>
            <person name="Pearson M."/>
            <person name="Poon T.W."/>
            <person name="Priest M."/>
            <person name="Roberts A."/>
            <person name="Saif S."/>
            <person name="Shea T."/>
            <person name="Sisk P."/>
            <person name="Sykes S."/>
            <person name="Wortman J."/>
            <person name="Nusbaum C."/>
            <person name="Birren B."/>
        </authorList>
    </citation>
    <scope>NUCLEOTIDE SEQUENCE [LARGE SCALE GENOMIC DNA]</scope>
    <source>
        <strain evidence="2 3">CBS 606.96</strain>
    </source>
</reference>
<proteinExistence type="predicted"/>
<dbReference type="AlphaFoldDB" id="W9Z5Z6"/>
<dbReference type="EMBL" id="AMGY01000002">
    <property type="protein sequence ID" value="EXJ89904.1"/>
    <property type="molecule type" value="Genomic_DNA"/>
</dbReference>
<sequence>MAESSSPSPDVEEPVQLPTAELVRVDEHISLLPPLSRRGYGPGLIIILPEETPAYAQGGVVCEDGVPPPLLKWAEEGFATVEIREAAFTRSGSVQSVLGRAVAALGACERCREEGGIGVIVFDSSIWSKYLNRAVLDPKVKAVVVYGSRDTASASTSAIETSVPCLQHLAGAGQGEATDKEPTPGRTDDHGSKIYTYPTAKSGRFALPRLQEFDGVNESISHTRNLGFLKKYIRGADFDIEAVWEEHTYFEFAARSVPKTMGTMVQEPYVNHIPTMTGGIGRERLTNFYRYHFIFNNPDDTELVTVSRTIGIDRICDEFIFKFTHDREIDWLIPGIPPTGRKVEVPFTSVVCVRGDRLYHEHIAWDQASVLVQLGLMPEYLPFPYPLPDGTRPGAGKRFEYRVPTAGIETSLKMLDRNGVSSNSMLGFKIREVDL</sequence>
<evidence type="ECO:0000256" key="1">
    <source>
        <dbReference type="SAM" id="MobiDB-lite"/>
    </source>
</evidence>
<feature type="compositionally biased region" description="Basic and acidic residues" evidence="1">
    <location>
        <begin position="177"/>
        <end position="192"/>
    </location>
</feature>
<comment type="caution">
    <text evidence="2">The sequence shown here is derived from an EMBL/GenBank/DDBJ whole genome shotgun (WGS) entry which is preliminary data.</text>
</comment>
<protein>
    <submittedName>
        <fullName evidence="2">Carboxymethylenebutenolidase</fullName>
    </submittedName>
</protein>
<feature type="region of interest" description="Disordered" evidence="1">
    <location>
        <begin position="173"/>
        <end position="193"/>
    </location>
</feature>
<accession>W9Z5Z6</accession>
<dbReference type="GO" id="GO:0030638">
    <property type="term" value="P:polyketide metabolic process"/>
    <property type="evidence" value="ECO:0007669"/>
    <property type="project" value="InterPro"/>
</dbReference>
<name>W9Z5Z6_9EURO</name>
<keyword evidence="3" id="KW-1185">Reference proteome</keyword>
<dbReference type="PANTHER" id="PTHR38436:SF3">
    <property type="entry name" value="CARBOXYMETHYLENEBUTENOLIDASE-RELATED"/>
    <property type="match status" value="1"/>
</dbReference>
<dbReference type="GeneID" id="19167101"/>
<dbReference type="InterPro" id="IPR009959">
    <property type="entry name" value="Cyclase_SnoaL-like"/>
</dbReference>
<dbReference type="Gene3D" id="3.10.450.50">
    <property type="match status" value="1"/>
</dbReference>
<dbReference type="Proteomes" id="UP000019478">
    <property type="component" value="Unassembled WGS sequence"/>
</dbReference>
<dbReference type="SUPFAM" id="SSF54427">
    <property type="entry name" value="NTF2-like"/>
    <property type="match status" value="1"/>
</dbReference>
<evidence type="ECO:0000313" key="3">
    <source>
        <dbReference type="Proteomes" id="UP000019478"/>
    </source>
</evidence>
<dbReference type="InterPro" id="IPR032710">
    <property type="entry name" value="NTF2-like_dom_sf"/>
</dbReference>
<dbReference type="RefSeq" id="XP_007731301.1">
    <property type="nucleotide sequence ID" value="XM_007733111.1"/>
</dbReference>
<gene>
    <name evidence="2" type="ORF">A1O3_02971</name>
</gene>
<dbReference type="HOGENOM" id="CLU_032662_0_0_1"/>
<evidence type="ECO:0000313" key="2">
    <source>
        <dbReference type="EMBL" id="EXJ89904.1"/>
    </source>
</evidence>